<dbReference type="PANTHER" id="PTHR46105">
    <property type="entry name" value="AGAP004733-PA"/>
    <property type="match status" value="1"/>
</dbReference>
<dbReference type="FunFam" id="3.30.710.10:FF:000009">
    <property type="entry name" value="Zinc finger and BTB domain-containing 37"/>
    <property type="match status" value="1"/>
</dbReference>
<feature type="compositionally biased region" description="Polar residues" evidence="5">
    <location>
        <begin position="485"/>
        <end position="502"/>
    </location>
</feature>
<dbReference type="Gene3D" id="1.10.10.2590">
    <property type="entry name" value="BEN domain"/>
    <property type="match status" value="1"/>
</dbReference>
<name>A0AAD1RK16_PELCU</name>
<organism evidence="8 9">
    <name type="scientific">Pelobates cultripes</name>
    <name type="common">Western spadefoot toad</name>
    <dbReference type="NCBI Taxonomy" id="61616"/>
    <lineage>
        <taxon>Eukaryota</taxon>
        <taxon>Metazoa</taxon>
        <taxon>Chordata</taxon>
        <taxon>Craniata</taxon>
        <taxon>Vertebrata</taxon>
        <taxon>Euteleostomi</taxon>
        <taxon>Amphibia</taxon>
        <taxon>Batrachia</taxon>
        <taxon>Anura</taxon>
        <taxon>Pelobatoidea</taxon>
        <taxon>Pelobatidae</taxon>
        <taxon>Pelobates</taxon>
    </lineage>
</organism>
<feature type="domain" description="BTB" evidence="6">
    <location>
        <begin position="277"/>
        <end position="341"/>
    </location>
</feature>
<evidence type="ECO:0000313" key="9">
    <source>
        <dbReference type="Proteomes" id="UP001295444"/>
    </source>
</evidence>
<gene>
    <name evidence="8" type="ORF">PECUL_23A035167</name>
</gene>
<dbReference type="GO" id="GO:0042127">
    <property type="term" value="P:regulation of cell population proliferation"/>
    <property type="evidence" value="ECO:0007669"/>
    <property type="project" value="UniProtKB-ARBA"/>
</dbReference>
<reference evidence="8" key="1">
    <citation type="submission" date="2022-03" db="EMBL/GenBank/DDBJ databases">
        <authorList>
            <person name="Alioto T."/>
            <person name="Alioto T."/>
            <person name="Gomez Garrido J."/>
        </authorList>
    </citation>
    <scope>NUCLEOTIDE SEQUENCE</scope>
</reference>
<dbReference type="Pfam" id="PF10523">
    <property type="entry name" value="BEN"/>
    <property type="match status" value="1"/>
</dbReference>
<comment type="subcellular location">
    <subcellularLocation>
        <location evidence="1">Nucleus</location>
    </subcellularLocation>
</comment>
<dbReference type="PROSITE" id="PS50097">
    <property type="entry name" value="BTB"/>
    <property type="match status" value="1"/>
</dbReference>
<dbReference type="EMBL" id="OW240914">
    <property type="protein sequence ID" value="CAH2272900.1"/>
    <property type="molecule type" value="Genomic_DNA"/>
</dbReference>
<proteinExistence type="predicted"/>
<dbReference type="SMART" id="SM01025">
    <property type="entry name" value="BEN"/>
    <property type="match status" value="1"/>
</dbReference>
<keyword evidence="9" id="KW-1185">Reference proteome</keyword>
<dbReference type="SUPFAM" id="SSF54695">
    <property type="entry name" value="POZ domain"/>
    <property type="match status" value="1"/>
</dbReference>
<dbReference type="InterPro" id="IPR050457">
    <property type="entry name" value="ZnFinger_BTB_dom_contain"/>
</dbReference>
<feature type="compositionally biased region" description="Low complexity" evidence="5">
    <location>
        <begin position="394"/>
        <end position="423"/>
    </location>
</feature>
<dbReference type="GO" id="GO:0000978">
    <property type="term" value="F:RNA polymerase II cis-regulatory region sequence-specific DNA binding"/>
    <property type="evidence" value="ECO:0007669"/>
    <property type="project" value="TreeGrafter"/>
</dbReference>
<dbReference type="InterPro" id="IPR011333">
    <property type="entry name" value="SKP1/BTB/POZ_sf"/>
</dbReference>
<sequence length="762" mass="82907">MKKIEFHRTSNSNQEEELDSNVRIYRRSVAHASVWFSRPSSPRLLSVYSWPLDALLVSPECLLHRSAVLPLPCLSLSSSAPSLGARLLRLMRGVCSIVSALDYVPGSPSPDLTRSSGLESLSLAVCLLGCIGAGSLSPGYLSPWSGIGALGARLVSPGYLLRWLARCERLVTGTYRLVWLGSLRTPCYRRSLALPCLGDEWPPLLPEPLRAEDRKRQEDRPPDPAPSPLPAFLCPLFGRSSYLSLFAMSQTLQMEIPNFGNSILECLNEQRLQGLYCDVFVVVRGHQFRAHRAVLAASSSYFRDLFHNSKNLVVELPGSVQPQSFQQILSFCYTGRLSMNVGDQFLLMYTAGFLQIQEIMEKGTEFFLKVSSPSCDSQGLHPEETPNSEPPSPAAATVATTPAASAAAAATLSSSSSTTSSRAPRVKTESQESEAVQCTPVAKRLWDGGQKEAGGGVRKVPRFSQNAGGGGGGGTPAPVAPPGSERTSPGTSSAYTSDSPGSFHNEEDEEEEVGEDGTEEQYRQICNMYAMYSMMNVNQAAETQSVEKVEALPDPVVSESRNRVRVRQDLATLPAELISQIGNRCHPKLYEEGDPAEKIELVTGTNVFITRAQLMNCHISAGTRHKVLLRRLLASFFDRNTLANSCGTGIRSSTNDPSRKPLDSRVLHAVKFYCQNFAPNFKESEMNAIAADMCTNARRVVRKSWIPKLKLLMAEGDAYTSFINDTGKMEPDLVGGPAGGDQGAGYDAGLVKECPDPFPTHQ</sequence>
<evidence type="ECO:0000256" key="3">
    <source>
        <dbReference type="ARBA" id="ARBA00022843"/>
    </source>
</evidence>
<dbReference type="FunFam" id="1.10.10.2590:FF:000002">
    <property type="entry name" value="Putative nucleus accumbens-associated protein 2"/>
    <property type="match status" value="1"/>
</dbReference>
<evidence type="ECO:0000256" key="1">
    <source>
        <dbReference type="ARBA" id="ARBA00004123"/>
    </source>
</evidence>
<protein>
    <submittedName>
        <fullName evidence="8">Nucleus accumbens-associated 1</fullName>
    </submittedName>
</protein>
<dbReference type="GO" id="GO:0045892">
    <property type="term" value="P:negative regulation of DNA-templated transcription"/>
    <property type="evidence" value="ECO:0007669"/>
    <property type="project" value="UniProtKB-ARBA"/>
</dbReference>
<dbReference type="CDD" id="cd18290">
    <property type="entry name" value="BTB_POZ_BTBD14B_NAC1"/>
    <property type="match status" value="1"/>
</dbReference>
<keyword evidence="4" id="KW-0539">Nucleus</keyword>
<evidence type="ECO:0000259" key="6">
    <source>
        <dbReference type="PROSITE" id="PS50097"/>
    </source>
</evidence>
<feature type="domain" description="BEN" evidence="7">
    <location>
        <begin position="604"/>
        <end position="701"/>
    </location>
</feature>
<feature type="region of interest" description="Disordered" evidence="5">
    <location>
        <begin position="375"/>
        <end position="519"/>
    </location>
</feature>
<keyword evidence="3" id="KW-0832">Ubl conjugation</keyword>
<evidence type="ECO:0000259" key="7">
    <source>
        <dbReference type="PROSITE" id="PS51457"/>
    </source>
</evidence>
<dbReference type="SMART" id="SM00225">
    <property type="entry name" value="BTB"/>
    <property type="match status" value="1"/>
</dbReference>
<evidence type="ECO:0000313" key="8">
    <source>
        <dbReference type="EMBL" id="CAH2272900.1"/>
    </source>
</evidence>
<dbReference type="GO" id="GO:0000981">
    <property type="term" value="F:DNA-binding transcription factor activity, RNA polymerase II-specific"/>
    <property type="evidence" value="ECO:0007669"/>
    <property type="project" value="TreeGrafter"/>
</dbReference>
<feature type="compositionally biased region" description="Acidic residues" evidence="5">
    <location>
        <begin position="506"/>
        <end position="519"/>
    </location>
</feature>
<dbReference type="PROSITE" id="PS51457">
    <property type="entry name" value="BEN"/>
    <property type="match status" value="1"/>
</dbReference>
<keyword evidence="2" id="KW-1017">Isopeptide bond</keyword>
<evidence type="ECO:0000256" key="5">
    <source>
        <dbReference type="SAM" id="MobiDB-lite"/>
    </source>
</evidence>
<dbReference type="Gene3D" id="3.30.710.10">
    <property type="entry name" value="Potassium Channel Kv1.1, Chain A"/>
    <property type="match status" value="1"/>
</dbReference>
<dbReference type="GO" id="GO:0031981">
    <property type="term" value="C:nuclear lumen"/>
    <property type="evidence" value="ECO:0007669"/>
    <property type="project" value="UniProtKB-ARBA"/>
</dbReference>
<dbReference type="Proteomes" id="UP001295444">
    <property type="component" value="Chromosome 03"/>
</dbReference>
<dbReference type="AlphaFoldDB" id="A0AAD1RK16"/>
<accession>A0AAD1RK16</accession>
<dbReference type="Pfam" id="PF00651">
    <property type="entry name" value="BTB"/>
    <property type="match status" value="1"/>
</dbReference>
<dbReference type="PANTHER" id="PTHR46105:SF3">
    <property type="entry name" value="NUCLEUS ACCUMBENS-ASSOCIATED PROTEIN 1"/>
    <property type="match status" value="1"/>
</dbReference>
<dbReference type="InterPro" id="IPR000210">
    <property type="entry name" value="BTB/POZ_dom"/>
</dbReference>
<evidence type="ECO:0000256" key="4">
    <source>
        <dbReference type="ARBA" id="ARBA00023242"/>
    </source>
</evidence>
<dbReference type="InterPro" id="IPR018379">
    <property type="entry name" value="BEN_domain"/>
</dbReference>
<evidence type="ECO:0000256" key="2">
    <source>
        <dbReference type="ARBA" id="ARBA00022499"/>
    </source>
</evidence>